<dbReference type="OrthoDB" id="9815825at2"/>
<comment type="caution">
    <text evidence="5">The sequence shown here is derived from an EMBL/GenBank/DDBJ whole genome shotgun (WGS) entry which is preliminary data.</text>
</comment>
<evidence type="ECO:0000259" key="3">
    <source>
        <dbReference type="Pfam" id="PF01408"/>
    </source>
</evidence>
<keyword evidence="2" id="KW-0560">Oxidoreductase</keyword>
<feature type="domain" description="Gfo/Idh/MocA-like oxidoreductase C-terminal" evidence="4">
    <location>
        <begin position="146"/>
        <end position="356"/>
    </location>
</feature>
<proteinExistence type="inferred from homology"/>
<gene>
    <name evidence="5" type="ORF">DL346_02445</name>
</gene>
<sequence>MEGHGRFTAIGREYGIGIVGLGEGKGLVKGLAGHPELKVVAVCDANEQLAESIARQYGVPYYYGNLADMLAREDIDIVAIYTPDQLHFTHIRQSFEAGKHVLCTKPLVSTLDEAREVLAYVRANPQRQLMVGQSSRFFGPMQHQREAYETGKLGTLSFAETQYVHDMRWFYNERTWAREGGFDLLFACCSHPVDLIRWYMGDVEEVSAYASRSDIADASGFDGNDTFVVNLKFANGKIGRVLGLYGLEHLHQTRPWIEVALYGTKGTFIGKYPQLEAQIKYEGEKERTEHYFEDIYHYFQFEGVNHHAGEFVNYTEHFARCLHQGVPAMPDAEDGFKTIATLEAIRKSIREGCPVRVEVR</sequence>
<keyword evidence="6" id="KW-1185">Reference proteome</keyword>
<evidence type="ECO:0000259" key="4">
    <source>
        <dbReference type="Pfam" id="PF02894"/>
    </source>
</evidence>
<dbReference type="SUPFAM" id="SSF51735">
    <property type="entry name" value="NAD(P)-binding Rossmann-fold domains"/>
    <property type="match status" value="1"/>
</dbReference>
<dbReference type="Gene3D" id="3.40.50.720">
    <property type="entry name" value="NAD(P)-binding Rossmann-like Domain"/>
    <property type="match status" value="1"/>
</dbReference>
<dbReference type="PANTHER" id="PTHR43818:SF11">
    <property type="entry name" value="BCDNA.GH03377"/>
    <property type="match status" value="1"/>
</dbReference>
<dbReference type="Proteomes" id="UP000249260">
    <property type="component" value="Unassembled WGS sequence"/>
</dbReference>
<dbReference type="InterPro" id="IPR050463">
    <property type="entry name" value="Gfo/Idh/MocA_oxidrdct_glycsds"/>
</dbReference>
<name>A0A328U3G5_9BACL</name>
<dbReference type="Pfam" id="PF02894">
    <property type="entry name" value="GFO_IDH_MocA_C"/>
    <property type="match status" value="1"/>
</dbReference>
<protein>
    <recommendedName>
        <fullName evidence="7">Gfo/Idh/MocA family oxidoreductase</fullName>
    </recommendedName>
</protein>
<dbReference type="PANTHER" id="PTHR43818">
    <property type="entry name" value="BCDNA.GH03377"/>
    <property type="match status" value="1"/>
</dbReference>
<dbReference type="Gene3D" id="3.30.360.10">
    <property type="entry name" value="Dihydrodipicolinate Reductase, domain 2"/>
    <property type="match status" value="1"/>
</dbReference>
<evidence type="ECO:0000256" key="1">
    <source>
        <dbReference type="ARBA" id="ARBA00010928"/>
    </source>
</evidence>
<dbReference type="InterPro" id="IPR004104">
    <property type="entry name" value="Gfo/Idh/MocA-like_OxRdtase_C"/>
</dbReference>
<evidence type="ECO:0008006" key="7">
    <source>
        <dbReference type="Google" id="ProtNLM"/>
    </source>
</evidence>
<dbReference type="SUPFAM" id="SSF55347">
    <property type="entry name" value="Glyceraldehyde-3-phosphate dehydrogenase-like, C-terminal domain"/>
    <property type="match status" value="1"/>
</dbReference>
<evidence type="ECO:0000313" key="5">
    <source>
        <dbReference type="EMBL" id="RAP77367.1"/>
    </source>
</evidence>
<feature type="domain" description="Gfo/Idh/MocA-like oxidoreductase N-terminal" evidence="3">
    <location>
        <begin position="16"/>
        <end position="132"/>
    </location>
</feature>
<comment type="similarity">
    <text evidence="1">Belongs to the Gfo/Idh/MocA family.</text>
</comment>
<dbReference type="EMBL" id="QLUW01000001">
    <property type="protein sequence ID" value="RAP77367.1"/>
    <property type="molecule type" value="Genomic_DNA"/>
</dbReference>
<dbReference type="InterPro" id="IPR000683">
    <property type="entry name" value="Gfo/Idh/MocA-like_OxRdtase_N"/>
</dbReference>
<reference evidence="5 6" key="1">
    <citation type="submission" date="2018-06" db="EMBL/GenBank/DDBJ databases">
        <title>Paenibacillus montanisoli sp. nov., isolated from mountain area soil.</title>
        <authorList>
            <person name="Wu M."/>
        </authorList>
    </citation>
    <scope>NUCLEOTIDE SEQUENCE [LARGE SCALE GENOMIC DNA]</scope>
    <source>
        <strain evidence="5 6">RA17</strain>
    </source>
</reference>
<organism evidence="5 6">
    <name type="scientific">Paenibacillus montanisoli</name>
    <dbReference type="NCBI Taxonomy" id="2081970"/>
    <lineage>
        <taxon>Bacteria</taxon>
        <taxon>Bacillati</taxon>
        <taxon>Bacillota</taxon>
        <taxon>Bacilli</taxon>
        <taxon>Bacillales</taxon>
        <taxon>Paenibacillaceae</taxon>
        <taxon>Paenibacillus</taxon>
    </lineage>
</organism>
<dbReference type="Pfam" id="PF01408">
    <property type="entry name" value="GFO_IDH_MocA"/>
    <property type="match status" value="1"/>
</dbReference>
<dbReference type="RefSeq" id="WP_112880491.1">
    <property type="nucleotide sequence ID" value="NZ_QLUW01000001.1"/>
</dbReference>
<dbReference type="AlphaFoldDB" id="A0A328U3G5"/>
<dbReference type="InterPro" id="IPR036291">
    <property type="entry name" value="NAD(P)-bd_dom_sf"/>
</dbReference>
<accession>A0A328U3G5</accession>
<evidence type="ECO:0000256" key="2">
    <source>
        <dbReference type="ARBA" id="ARBA00023002"/>
    </source>
</evidence>
<dbReference type="GO" id="GO:0016491">
    <property type="term" value="F:oxidoreductase activity"/>
    <property type="evidence" value="ECO:0007669"/>
    <property type="project" value="UniProtKB-KW"/>
</dbReference>
<dbReference type="GO" id="GO:0000166">
    <property type="term" value="F:nucleotide binding"/>
    <property type="evidence" value="ECO:0007669"/>
    <property type="project" value="InterPro"/>
</dbReference>
<evidence type="ECO:0000313" key="6">
    <source>
        <dbReference type="Proteomes" id="UP000249260"/>
    </source>
</evidence>